<dbReference type="PRINTS" id="PR00723">
    <property type="entry name" value="SUBTILISIN"/>
</dbReference>
<feature type="active site" description="Charge relay system" evidence="5 6">
    <location>
        <position position="433"/>
    </location>
</feature>
<accession>A0A101V542</accession>
<keyword evidence="11" id="KW-1185">Reference proteome</keyword>
<evidence type="ECO:0000256" key="1">
    <source>
        <dbReference type="ARBA" id="ARBA00011073"/>
    </source>
</evidence>
<gene>
    <name evidence="10" type="ORF">AQJ91_03140</name>
</gene>
<dbReference type="InterPro" id="IPR022398">
    <property type="entry name" value="Peptidase_S8_His-AS"/>
</dbReference>
<keyword evidence="3 6" id="KW-0378">Hydrolase</keyword>
<dbReference type="InterPro" id="IPR036852">
    <property type="entry name" value="Peptidase_S8/S53_dom_sf"/>
</dbReference>
<dbReference type="Pfam" id="PF00082">
    <property type="entry name" value="Peptidase_S8"/>
    <property type="match status" value="1"/>
</dbReference>
<dbReference type="PROSITE" id="PS51892">
    <property type="entry name" value="SUBTILASE"/>
    <property type="match status" value="1"/>
</dbReference>
<dbReference type="GO" id="GO:0006508">
    <property type="term" value="P:proteolysis"/>
    <property type="evidence" value="ECO:0007669"/>
    <property type="project" value="UniProtKB-KW"/>
</dbReference>
<dbReference type="InterPro" id="IPR023828">
    <property type="entry name" value="Peptidase_S8_Ser-AS"/>
</dbReference>
<keyword evidence="4 6" id="KW-0720">Serine protease</keyword>
<evidence type="ECO:0000256" key="6">
    <source>
        <dbReference type="PROSITE-ProRule" id="PRU01240"/>
    </source>
</evidence>
<evidence type="ECO:0000256" key="7">
    <source>
        <dbReference type="RuleBase" id="RU003355"/>
    </source>
</evidence>
<dbReference type="OrthoDB" id="9813435at2"/>
<evidence type="ECO:0000256" key="4">
    <source>
        <dbReference type="ARBA" id="ARBA00022825"/>
    </source>
</evidence>
<feature type="chain" id="PRO_5007108753" evidence="8">
    <location>
        <begin position="34"/>
        <end position="509"/>
    </location>
</feature>
<evidence type="ECO:0000256" key="5">
    <source>
        <dbReference type="PIRSR" id="PIRSR615500-1"/>
    </source>
</evidence>
<dbReference type="InterPro" id="IPR050131">
    <property type="entry name" value="Peptidase_S8_subtilisin-like"/>
</dbReference>
<comment type="similarity">
    <text evidence="1 6 7">Belongs to the peptidase S8 family.</text>
</comment>
<keyword evidence="8" id="KW-0732">Signal</keyword>
<dbReference type="PROSITE" id="PS00137">
    <property type="entry name" value="SUBTILASE_HIS"/>
    <property type="match status" value="1"/>
</dbReference>
<proteinExistence type="inferred from homology"/>
<dbReference type="EMBL" id="LMXB01000013">
    <property type="protein sequence ID" value="KUO22616.1"/>
    <property type="molecule type" value="Genomic_DNA"/>
</dbReference>
<dbReference type="RefSeq" id="WP_067015891.1">
    <property type="nucleotide sequence ID" value="NZ_KQ949075.1"/>
</dbReference>
<dbReference type="InterPro" id="IPR023827">
    <property type="entry name" value="Peptidase_S8_Asp-AS"/>
</dbReference>
<dbReference type="PROSITE" id="PS00136">
    <property type="entry name" value="SUBTILASE_ASP"/>
    <property type="match status" value="1"/>
</dbReference>
<dbReference type="AlphaFoldDB" id="A0A101V542"/>
<protein>
    <submittedName>
        <fullName evidence="10">Peptidase S8</fullName>
    </submittedName>
</protein>
<dbReference type="PANTHER" id="PTHR43806">
    <property type="entry name" value="PEPTIDASE S8"/>
    <property type="match status" value="1"/>
</dbReference>
<keyword evidence="2 6" id="KW-0645">Protease</keyword>
<feature type="signal peptide" evidence="8">
    <location>
        <begin position="1"/>
        <end position="33"/>
    </location>
</feature>
<evidence type="ECO:0000313" key="10">
    <source>
        <dbReference type="EMBL" id="KUO22616.1"/>
    </source>
</evidence>
<name>A0A101V542_9ACTN</name>
<dbReference type="PROSITE" id="PS00138">
    <property type="entry name" value="SUBTILASE_SER"/>
    <property type="match status" value="1"/>
</dbReference>
<dbReference type="Gene3D" id="3.40.50.200">
    <property type="entry name" value="Peptidase S8/S53 domain"/>
    <property type="match status" value="1"/>
</dbReference>
<reference evidence="10 11" key="1">
    <citation type="submission" date="2015-10" db="EMBL/GenBank/DDBJ databases">
        <title>Draft genome sequence of Streptomyces sp. RV15, isolated from a marine sponge.</title>
        <authorList>
            <person name="Ruckert C."/>
            <person name="Abdelmohsen U.R."/>
            <person name="Winkler A."/>
            <person name="Hentschel U."/>
            <person name="Kalinowski J."/>
            <person name="Kampfer P."/>
            <person name="Glaeser S."/>
        </authorList>
    </citation>
    <scope>NUCLEOTIDE SEQUENCE [LARGE SCALE GENOMIC DNA]</scope>
    <source>
        <strain evidence="10 11">RV15</strain>
    </source>
</reference>
<evidence type="ECO:0000256" key="8">
    <source>
        <dbReference type="SAM" id="SignalP"/>
    </source>
</evidence>
<dbReference type="SUPFAM" id="SSF52743">
    <property type="entry name" value="Subtilisin-like"/>
    <property type="match status" value="1"/>
</dbReference>
<evidence type="ECO:0000313" key="11">
    <source>
        <dbReference type="Proteomes" id="UP000053260"/>
    </source>
</evidence>
<dbReference type="InterPro" id="IPR000209">
    <property type="entry name" value="Peptidase_S8/S53_dom"/>
</dbReference>
<sequence length="509" mass="52632">MAHLPSRRRLALAVPVVLSLTASLGFLPSAATAAPRAETVAEAADAGSLAYVVNTKVDRRTIESVKKAIAAAGGTVVTTYAKIGVIVAHSANPDFGQQIRAVRGVQSAGATRTAPLTAAGTTDEGAAELLTDAQAVKVAKASAATPGSEPLEADQWDLRAIGADKAAKINPGSSKVTVAVIDTGVDDTHPDLAPNFSAAQSANCVGGVADTSEGAWRPYTAEDYHGTHVAGEIAAARNGIGVAGVAPGVKVAGIKVSDPKDGLFYPENVVCAFVFAADHGVEITNNSYYVDPWLYNCMDDPDQKAIVDAVNRAQLYAQHKGILNLASAGNSNHDLDSDAIVDATSPDDSTPVERTIDPHECFDVPTQLPGVVTVSATGVQNLKSYYSTYGYGVVDIAAPGGDRRYQLPDTPSKDGRILSTMPNGEYAFLQGTSMASPHAAGVAALLKSKYPFATPGQLQALLKAQADNPGCPESYDQNGDGTQDATCVGGDRYNGFYGFGIVNALKAVK</sequence>
<feature type="domain" description="Peptidase S8/S53" evidence="9">
    <location>
        <begin position="174"/>
        <end position="483"/>
    </location>
</feature>
<organism evidence="10 11">
    <name type="scientific">Streptomyces dysideae</name>
    <dbReference type="NCBI Taxonomy" id="909626"/>
    <lineage>
        <taxon>Bacteria</taxon>
        <taxon>Bacillati</taxon>
        <taxon>Actinomycetota</taxon>
        <taxon>Actinomycetes</taxon>
        <taxon>Kitasatosporales</taxon>
        <taxon>Streptomycetaceae</taxon>
        <taxon>Streptomyces</taxon>
    </lineage>
</organism>
<dbReference type="GO" id="GO:0004252">
    <property type="term" value="F:serine-type endopeptidase activity"/>
    <property type="evidence" value="ECO:0007669"/>
    <property type="project" value="UniProtKB-UniRule"/>
</dbReference>
<evidence type="ECO:0000256" key="3">
    <source>
        <dbReference type="ARBA" id="ARBA00022801"/>
    </source>
</evidence>
<dbReference type="Proteomes" id="UP000053260">
    <property type="component" value="Unassembled WGS sequence"/>
</dbReference>
<feature type="active site" description="Charge relay system" evidence="5 6">
    <location>
        <position position="182"/>
    </location>
</feature>
<feature type="active site" description="Charge relay system" evidence="5 6">
    <location>
        <position position="225"/>
    </location>
</feature>
<evidence type="ECO:0000256" key="2">
    <source>
        <dbReference type="ARBA" id="ARBA00022670"/>
    </source>
</evidence>
<dbReference type="PANTHER" id="PTHR43806:SF11">
    <property type="entry name" value="CEREVISIN-RELATED"/>
    <property type="match status" value="1"/>
</dbReference>
<evidence type="ECO:0000259" key="9">
    <source>
        <dbReference type="Pfam" id="PF00082"/>
    </source>
</evidence>
<dbReference type="STRING" id="909626.AQJ91_03140"/>
<comment type="caution">
    <text evidence="10">The sequence shown here is derived from an EMBL/GenBank/DDBJ whole genome shotgun (WGS) entry which is preliminary data.</text>
</comment>
<dbReference type="InterPro" id="IPR015500">
    <property type="entry name" value="Peptidase_S8_subtilisin-rel"/>
</dbReference>